<dbReference type="GO" id="GO:0003676">
    <property type="term" value="F:nucleic acid binding"/>
    <property type="evidence" value="ECO:0007669"/>
    <property type="project" value="InterPro"/>
</dbReference>
<dbReference type="OrthoDB" id="9971063at2759"/>
<name>A0A8X6FNM5_TRICU</name>
<dbReference type="Gene3D" id="3.30.420.10">
    <property type="entry name" value="Ribonuclease H-like superfamily/Ribonuclease H"/>
    <property type="match status" value="1"/>
</dbReference>
<dbReference type="AlphaFoldDB" id="A0A8X6FNM5"/>
<proteinExistence type="predicted"/>
<accession>A0A8X6FNM5</accession>
<dbReference type="InterPro" id="IPR036397">
    <property type="entry name" value="RNaseH_sf"/>
</dbReference>
<gene>
    <name evidence="1" type="ORF">TNCT_659581</name>
</gene>
<keyword evidence="2" id="KW-1185">Reference proteome</keyword>
<evidence type="ECO:0000313" key="1">
    <source>
        <dbReference type="EMBL" id="GFQ84953.1"/>
    </source>
</evidence>
<comment type="caution">
    <text evidence="1">The sequence shown here is derived from an EMBL/GenBank/DDBJ whole genome shotgun (WGS) entry which is preliminary data.</text>
</comment>
<sequence length="120" mass="13549">MGSDGSVLKEQYSAKDSFKELDFGGDSIFLESTGVLQLVDCGRRGFVEYPDLTPLDIFLWRYLKDKVYAQKPATVVQLRATIEHELRISLGNCSIMCAIPSLRVISSVWSRTDISLRTRQ</sequence>
<protein>
    <submittedName>
        <fullName evidence="1">Uncharacterized protein</fullName>
    </submittedName>
</protein>
<evidence type="ECO:0000313" key="2">
    <source>
        <dbReference type="Proteomes" id="UP000887116"/>
    </source>
</evidence>
<organism evidence="1 2">
    <name type="scientific">Trichonephila clavata</name>
    <name type="common">Joro spider</name>
    <name type="synonym">Nephila clavata</name>
    <dbReference type="NCBI Taxonomy" id="2740835"/>
    <lineage>
        <taxon>Eukaryota</taxon>
        <taxon>Metazoa</taxon>
        <taxon>Ecdysozoa</taxon>
        <taxon>Arthropoda</taxon>
        <taxon>Chelicerata</taxon>
        <taxon>Arachnida</taxon>
        <taxon>Araneae</taxon>
        <taxon>Araneomorphae</taxon>
        <taxon>Entelegynae</taxon>
        <taxon>Araneoidea</taxon>
        <taxon>Nephilidae</taxon>
        <taxon>Trichonephila</taxon>
    </lineage>
</organism>
<dbReference type="EMBL" id="BMAO01022841">
    <property type="protein sequence ID" value="GFQ84953.1"/>
    <property type="molecule type" value="Genomic_DNA"/>
</dbReference>
<dbReference type="Proteomes" id="UP000887116">
    <property type="component" value="Unassembled WGS sequence"/>
</dbReference>
<reference evidence="1" key="1">
    <citation type="submission" date="2020-07" db="EMBL/GenBank/DDBJ databases">
        <title>Multicomponent nature underlies the extraordinary mechanical properties of spider dragline silk.</title>
        <authorList>
            <person name="Kono N."/>
            <person name="Nakamura H."/>
            <person name="Mori M."/>
            <person name="Yoshida Y."/>
            <person name="Ohtoshi R."/>
            <person name="Malay A.D."/>
            <person name="Moran D.A.P."/>
            <person name="Tomita M."/>
            <person name="Numata K."/>
            <person name="Arakawa K."/>
        </authorList>
    </citation>
    <scope>NUCLEOTIDE SEQUENCE</scope>
</reference>